<dbReference type="PROSITE" id="PS50109">
    <property type="entry name" value="HIS_KIN"/>
    <property type="match status" value="1"/>
</dbReference>
<dbReference type="Pfam" id="PF00512">
    <property type="entry name" value="HisKA"/>
    <property type="match status" value="1"/>
</dbReference>
<organism evidence="8 9">
    <name type="scientific">Bowmanella denitrificans</name>
    <dbReference type="NCBI Taxonomy" id="366582"/>
    <lineage>
        <taxon>Bacteria</taxon>
        <taxon>Pseudomonadati</taxon>
        <taxon>Pseudomonadota</taxon>
        <taxon>Gammaproteobacteria</taxon>
        <taxon>Alteromonadales</taxon>
        <taxon>Alteromonadaceae</taxon>
        <taxon>Bowmanella</taxon>
    </lineage>
</organism>
<keyword evidence="9" id="KW-1185">Reference proteome</keyword>
<proteinExistence type="predicted"/>
<feature type="transmembrane region" description="Helical" evidence="6">
    <location>
        <begin position="20"/>
        <end position="37"/>
    </location>
</feature>
<dbReference type="InterPro" id="IPR003661">
    <property type="entry name" value="HisK_dim/P_dom"/>
</dbReference>
<gene>
    <name evidence="8" type="ORF">GCM10009092_22800</name>
</gene>
<evidence type="ECO:0000313" key="9">
    <source>
        <dbReference type="Proteomes" id="UP001501757"/>
    </source>
</evidence>
<reference evidence="9" key="1">
    <citation type="journal article" date="2019" name="Int. J. Syst. Evol. Microbiol.">
        <title>The Global Catalogue of Microorganisms (GCM) 10K type strain sequencing project: providing services to taxonomists for standard genome sequencing and annotation.</title>
        <authorList>
            <consortium name="The Broad Institute Genomics Platform"/>
            <consortium name="The Broad Institute Genome Sequencing Center for Infectious Disease"/>
            <person name="Wu L."/>
            <person name="Ma J."/>
        </authorList>
    </citation>
    <scope>NUCLEOTIDE SEQUENCE [LARGE SCALE GENOMIC DNA]</scope>
    <source>
        <strain evidence="9">JCM 13378</strain>
    </source>
</reference>
<evidence type="ECO:0000313" key="8">
    <source>
        <dbReference type="EMBL" id="GAA0358037.1"/>
    </source>
</evidence>
<dbReference type="PANTHER" id="PTHR43047">
    <property type="entry name" value="TWO-COMPONENT HISTIDINE PROTEIN KINASE"/>
    <property type="match status" value="1"/>
</dbReference>
<evidence type="ECO:0000256" key="2">
    <source>
        <dbReference type="ARBA" id="ARBA00012438"/>
    </source>
</evidence>
<dbReference type="PRINTS" id="PR00344">
    <property type="entry name" value="BCTRLSENSOR"/>
</dbReference>
<comment type="catalytic activity">
    <reaction evidence="1">
        <text>ATP + protein L-histidine = ADP + protein N-phospho-L-histidine.</text>
        <dbReference type="EC" id="2.7.13.3"/>
    </reaction>
</comment>
<evidence type="ECO:0000256" key="5">
    <source>
        <dbReference type="ARBA" id="ARBA00022777"/>
    </source>
</evidence>
<dbReference type="PANTHER" id="PTHR43047:SF64">
    <property type="entry name" value="HISTIDINE KINASE CONTAINING CHEY-HOMOLOGOUS RECEIVER DOMAIN AND PAS DOMAIN-RELATED"/>
    <property type="match status" value="1"/>
</dbReference>
<dbReference type="InterPro" id="IPR036890">
    <property type="entry name" value="HATPase_C_sf"/>
</dbReference>
<dbReference type="SUPFAM" id="SSF55874">
    <property type="entry name" value="ATPase domain of HSP90 chaperone/DNA topoisomerase II/histidine kinase"/>
    <property type="match status" value="1"/>
</dbReference>
<keyword evidence="6" id="KW-1133">Transmembrane helix</keyword>
<dbReference type="InterPro" id="IPR005467">
    <property type="entry name" value="His_kinase_dom"/>
</dbReference>
<evidence type="ECO:0000256" key="6">
    <source>
        <dbReference type="SAM" id="Phobius"/>
    </source>
</evidence>
<dbReference type="CDD" id="cd16922">
    <property type="entry name" value="HATPase_EvgS-ArcB-TorS-like"/>
    <property type="match status" value="1"/>
</dbReference>
<dbReference type="EC" id="2.7.13.3" evidence="2"/>
<feature type="domain" description="Histidine kinase" evidence="7">
    <location>
        <begin position="216"/>
        <end position="438"/>
    </location>
</feature>
<evidence type="ECO:0000259" key="7">
    <source>
        <dbReference type="PROSITE" id="PS50109"/>
    </source>
</evidence>
<dbReference type="Proteomes" id="UP001501757">
    <property type="component" value="Unassembled WGS sequence"/>
</dbReference>
<keyword evidence="5" id="KW-0418">Kinase</keyword>
<dbReference type="EMBL" id="BAAAEI010000012">
    <property type="protein sequence ID" value="GAA0358037.1"/>
    <property type="molecule type" value="Genomic_DNA"/>
</dbReference>
<dbReference type="InterPro" id="IPR036097">
    <property type="entry name" value="HisK_dim/P_sf"/>
</dbReference>
<dbReference type="InterPro" id="IPR004358">
    <property type="entry name" value="Sig_transdc_His_kin-like_C"/>
</dbReference>
<keyword evidence="6" id="KW-0472">Membrane</keyword>
<dbReference type="SMART" id="SM00387">
    <property type="entry name" value="HATPase_c"/>
    <property type="match status" value="1"/>
</dbReference>
<dbReference type="CDD" id="cd00082">
    <property type="entry name" value="HisKA"/>
    <property type="match status" value="1"/>
</dbReference>
<dbReference type="Gene3D" id="1.10.287.130">
    <property type="match status" value="1"/>
</dbReference>
<evidence type="ECO:0000256" key="4">
    <source>
        <dbReference type="ARBA" id="ARBA00022679"/>
    </source>
</evidence>
<sequence length="525" mass="59655">MNNRQIQRWLKGNSNLVNHLVIAIIFLTLLAVFLWSLDRYWQKTLQPRLYLAAKTQASILAQSQGTVLLGTLEHSNALAEDLMNTIRQMLIVEDPAIGGRYIHHFSLELNYDAIGAPAGSLDYSTEGTPCPDCFRVDIPLISHMGELMGVAMFDISDAYFRSLRAEMKSKLYAESSIALGLLVAVWLALAIMFQRLNSAKLLIEASDQAKTKFMANVTHELRTPLNAILGYTQLYKQNSALMQEHSHGIETIDRSAEHLLLLINDILEFSRTDEDSLTIHPREVKLPLLLRTLVDMISISAEVKNLTFTHVFSADLPDMVLVDDKRLRQILLNLLHNAVKFTHSGQINFSVTHLKQSRDHRHKVRFSVKDTGIGIAKEQLQHIFIPFQQLDNDITRAEGSGLGLTISQRLVRLMGAELEVRSVPEQGSEFWFELELRSIATAAEMENAPEPSQINTPLVLPSQDILQQLQLLARQHNVLGIRELVKDLELHHEYQAFVQKIQPFIRQYRFKQLVVWLNQLPSDDI</sequence>
<dbReference type="SMART" id="SM00388">
    <property type="entry name" value="HisKA"/>
    <property type="match status" value="1"/>
</dbReference>
<keyword evidence="6" id="KW-0812">Transmembrane</keyword>
<name>A0ABP3H2S4_9ALTE</name>
<keyword evidence="4" id="KW-0808">Transferase</keyword>
<evidence type="ECO:0000256" key="1">
    <source>
        <dbReference type="ARBA" id="ARBA00000085"/>
    </source>
</evidence>
<dbReference type="Gene3D" id="3.30.565.10">
    <property type="entry name" value="Histidine kinase-like ATPase, C-terminal domain"/>
    <property type="match status" value="1"/>
</dbReference>
<dbReference type="Pfam" id="PF02518">
    <property type="entry name" value="HATPase_c"/>
    <property type="match status" value="1"/>
</dbReference>
<evidence type="ECO:0000256" key="3">
    <source>
        <dbReference type="ARBA" id="ARBA00022553"/>
    </source>
</evidence>
<keyword evidence="3" id="KW-0597">Phosphoprotein</keyword>
<feature type="transmembrane region" description="Helical" evidence="6">
    <location>
        <begin position="171"/>
        <end position="193"/>
    </location>
</feature>
<accession>A0ABP3H2S4</accession>
<dbReference type="InterPro" id="IPR003594">
    <property type="entry name" value="HATPase_dom"/>
</dbReference>
<dbReference type="RefSeq" id="WP_343845001.1">
    <property type="nucleotide sequence ID" value="NZ_BAAAEI010000012.1"/>
</dbReference>
<comment type="caution">
    <text evidence="8">The sequence shown here is derived from an EMBL/GenBank/DDBJ whole genome shotgun (WGS) entry which is preliminary data.</text>
</comment>
<dbReference type="SUPFAM" id="SSF47384">
    <property type="entry name" value="Homodimeric domain of signal transducing histidine kinase"/>
    <property type="match status" value="1"/>
</dbReference>
<protein>
    <recommendedName>
        <fullName evidence="2">histidine kinase</fullName>
        <ecNumber evidence="2">2.7.13.3</ecNumber>
    </recommendedName>
</protein>